<dbReference type="Gene3D" id="1.10.940.10">
    <property type="entry name" value="NusB-like"/>
    <property type="match status" value="1"/>
</dbReference>
<protein>
    <submittedName>
        <fullName evidence="3">Ribosomal RNA small subunit methyltransferase RsmB</fullName>
    </submittedName>
</protein>
<dbReference type="GO" id="GO:0006355">
    <property type="term" value="P:regulation of DNA-templated transcription"/>
    <property type="evidence" value="ECO:0007669"/>
    <property type="project" value="InterPro"/>
</dbReference>
<dbReference type="InterPro" id="IPR054728">
    <property type="entry name" value="RsmB-like_ferredoxin"/>
</dbReference>
<evidence type="ECO:0000313" key="3">
    <source>
        <dbReference type="EMBL" id="EKC51491.1"/>
    </source>
</evidence>
<dbReference type="InterPro" id="IPR035926">
    <property type="entry name" value="NusB-like_sf"/>
</dbReference>
<name>K1SW95_9ZZZZ</name>
<dbReference type="PROSITE" id="PS51686">
    <property type="entry name" value="SAM_MT_RSMB_NOP"/>
    <property type="match status" value="1"/>
</dbReference>
<dbReference type="PANTHER" id="PTHR22807:SF53">
    <property type="entry name" value="RIBOSOMAL RNA SMALL SUBUNIT METHYLTRANSFERASE B-RELATED"/>
    <property type="match status" value="1"/>
</dbReference>
<accession>K1SW95</accession>
<dbReference type="InterPro" id="IPR029063">
    <property type="entry name" value="SAM-dependent_MTases_sf"/>
</dbReference>
<dbReference type="Pfam" id="PF01029">
    <property type="entry name" value="NusB"/>
    <property type="match status" value="1"/>
</dbReference>
<dbReference type="EMBL" id="AJWZ01009376">
    <property type="protein sequence ID" value="EKC51491.1"/>
    <property type="molecule type" value="Genomic_DNA"/>
</dbReference>
<sequence>MDKVPASAAVNGSVKLVKGCGCAYASGLVNSVLRKIAKDGFTYEKTGEKIKDLSIIYSCPKALVSKFVEDYGEEKTEKILSSSIGARPVTARVNTLKASPDELIALLSGENAVAEKCPEDENYIILKNTGAVEELKAYKAGFFHVQDISCGKAVKALSPKAGDTVFDMCSSPGGKAFTAAQLMKNKGQNTRF</sequence>
<keyword evidence="3" id="KW-0808">Transferase</keyword>
<dbReference type="Pfam" id="PF22458">
    <property type="entry name" value="RsmF-B_ferredox"/>
    <property type="match status" value="1"/>
</dbReference>
<dbReference type="InterPro" id="IPR023267">
    <property type="entry name" value="RCMT"/>
</dbReference>
<feature type="domain" description="SAM-dependent MTase RsmB/NOP-type" evidence="2">
    <location>
        <begin position="79"/>
        <end position="192"/>
    </location>
</feature>
<evidence type="ECO:0000256" key="1">
    <source>
        <dbReference type="ARBA" id="ARBA00022884"/>
    </source>
</evidence>
<evidence type="ECO:0000259" key="2">
    <source>
        <dbReference type="PROSITE" id="PS51686"/>
    </source>
</evidence>
<dbReference type="PANTHER" id="PTHR22807">
    <property type="entry name" value="NOP2 YEAST -RELATED NOL1/NOP2/FMU SUN DOMAIN-CONTAINING"/>
    <property type="match status" value="1"/>
</dbReference>
<dbReference type="InterPro" id="IPR006027">
    <property type="entry name" value="NusB_RsmB_TIM44"/>
</dbReference>
<comment type="caution">
    <text evidence="3">The sequence shown here is derived from an EMBL/GenBank/DDBJ whole genome shotgun (WGS) entry which is preliminary data.</text>
</comment>
<dbReference type="GO" id="GO:0003723">
    <property type="term" value="F:RNA binding"/>
    <property type="evidence" value="ECO:0007669"/>
    <property type="project" value="UniProtKB-KW"/>
</dbReference>
<organism evidence="3">
    <name type="scientific">human gut metagenome</name>
    <dbReference type="NCBI Taxonomy" id="408170"/>
    <lineage>
        <taxon>unclassified sequences</taxon>
        <taxon>metagenomes</taxon>
        <taxon>organismal metagenomes</taxon>
    </lineage>
</organism>
<gene>
    <name evidence="3" type="ORF">OBE_13582</name>
</gene>
<dbReference type="Gene3D" id="3.40.50.150">
    <property type="entry name" value="Vaccinia Virus protein VP39"/>
    <property type="match status" value="1"/>
</dbReference>
<keyword evidence="1" id="KW-0694">RNA-binding</keyword>
<keyword evidence="3" id="KW-0489">Methyltransferase</keyword>
<dbReference type="InterPro" id="IPR001678">
    <property type="entry name" value="MeTrfase_RsmB-F_NOP2_dom"/>
</dbReference>
<dbReference type="SUPFAM" id="SSF48013">
    <property type="entry name" value="NusB-like"/>
    <property type="match status" value="1"/>
</dbReference>
<dbReference type="GO" id="GO:0001510">
    <property type="term" value="P:RNA methylation"/>
    <property type="evidence" value="ECO:0007669"/>
    <property type="project" value="InterPro"/>
</dbReference>
<dbReference type="AlphaFoldDB" id="K1SW95"/>
<reference evidence="3" key="1">
    <citation type="journal article" date="2013" name="Environ. Microbiol.">
        <title>Microbiota from the distal guts of lean and obese adolescents exhibit partial functional redundancy besides clear differences in community structure.</title>
        <authorList>
            <person name="Ferrer M."/>
            <person name="Ruiz A."/>
            <person name="Lanza F."/>
            <person name="Haange S.B."/>
            <person name="Oberbach A."/>
            <person name="Till H."/>
            <person name="Bargiela R."/>
            <person name="Campoy C."/>
            <person name="Segura M.T."/>
            <person name="Richter M."/>
            <person name="von Bergen M."/>
            <person name="Seifert J."/>
            <person name="Suarez A."/>
        </authorList>
    </citation>
    <scope>NUCLEOTIDE SEQUENCE</scope>
</reference>
<proteinExistence type="predicted"/>
<dbReference type="SUPFAM" id="SSF53335">
    <property type="entry name" value="S-adenosyl-L-methionine-dependent methyltransferases"/>
    <property type="match status" value="1"/>
</dbReference>
<dbReference type="GO" id="GO:0008173">
    <property type="term" value="F:RNA methyltransferase activity"/>
    <property type="evidence" value="ECO:0007669"/>
    <property type="project" value="InterPro"/>
</dbReference>